<proteinExistence type="predicted"/>
<dbReference type="OrthoDB" id="8657357at2"/>
<dbReference type="Proteomes" id="UP000198263">
    <property type="component" value="Unassembled WGS sequence"/>
</dbReference>
<dbReference type="Pfam" id="PF11174">
    <property type="entry name" value="DUF2970"/>
    <property type="match status" value="1"/>
</dbReference>
<gene>
    <name evidence="2" type="ORF">AWB72_01636</name>
</gene>
<protein>
    <submittedName>
        <fullName evidence="2">Glycerol kinase</fullName>
    </submittedName>
</protein>
<keyword evidence="1" id="KW-1133">Transmembrane helix</keyword>
<keyword evidence="2" id="KW-0808">Transferase</keyword>
<keyword evidence="2" id="KW-0418">Kinase</keyword>
<evidence type="ECO:0000256" key="1">
    <source>
        <dbReference type="SAM" id="Phobius"/>
    </source>
</evidence>
<organism evidence="2 3">
    <name type="scientific">Caballeronia concitans</name>
    <dbReference type="NCBI Taxonomy" id="1777133"/>
    <lineage>
        <taxon>Bacteria</taxon>
        <taxon>Pseudomonadati</taxon>
        <taxon>Pseudomonadota</taxon>
        <taxon>Betaproteobacteria</taxon>
        <taxon>Burkholderiales</taxon>
        <taxon>Burkholderiaceae</taxon>
        <taxon>Caballeronia</taxon>
    </lineage>
</organism>
<keyword evidence="3" id="KW-1185">Reference proteome</keyword>
<dbReference type="GO" id="GO:0016301">
    <property type="term" value="F:kinase activity"/>
    <property type="evidence" value="ECO:0007669"/>
    <property type="project" value="UniProtKB-KW"/>
</dbReference>
<keyword evidence="1" id="KW-0812">Transmembrane</keyword>
<reference evidence="2 3" key="1">
    <citation type="submission" date="2016-01" db="EMBL/GenBank/DDBJ databases">
        <authorList>
            <person name="Peeters C."/>
        </authorList>
    </citation>
    <scope>NUCLEOTIDE SEQUENCE [LARGE SCALE GENOMIC DNA]</scope>
    <source>
        <strain evidence="2">LMG 29315</strain>
    </source>
</reference>
<sequence>MALLRMIRIVLWSFFGVRRRASHEADFAQVNFSLLPVIAVVLALCIGASIFGVVMLVTHGANVPTQGF</sequence>
<dbReference type="RefSeq" id="WP_040050096.1">
    <property type="nucleotide sequence ID" value="NZ_FCNV02000002.1"/>
</dbReference>
<feature type="transmembrane region" description="Helical" evidence="1">
    <location>
        <begin position="37"/>
        <end position="58"/>
    </location>
</feature>
<dbReference type="EMBL" id="FCNV02000002">
    <property type="protein sequence ID" value="SAL22861.1"/>
    <property type="molecule type" value="Genomic_DNA"/>
</dbReference>
<name>A0A658QUB7_9BURK</name>
<evidence type="ECO:0000313" key="2">
    <source>
        <dbReference type="EMBL" id="SAL22861.1"/>
    </source>
</evidence>
<evidence type="ECO:0000313" key="3">
    <source>
        <dbReference type="Proteomes" id="UP000198263"/>
    </source>
</evidence>
<accession>A0A658QUB7</accession>
<dbReference type="InterPro" id="IPR021344">
    <property type="entry name" value="DUF2970"/>
</dbReference>
<dbReference type="AlphaFoldDB" id="A0A658QUB7"/>
<keyword evidence="1" id="KW-0472">Membrane</keyword>
<comment type="caution">
    <text evidence="2">The sequence shown here is derived from an EMBL/GenBank/DDBJ whole genome shotgun (WGS) entry which is preliminary data.</text>
</comment>